<keyword evidence="6" id="KW-0030">Aminoacyl-tRNA synthetase</keyword>
<evidence type="ECO:0000313" key="8">
    <source>
        <dbReference type="EMBL" id="CUS23939.1"/>
    </source>
</evidence>
<dbReference type="SUPFAM" id="SSF50249">
    <property type="entry name" value="Nucleic acid-binding proteins"/>
    <property type="match status" value="1"/>
</dbReference>
<dbReference type="NCBIfam" id="NF001750">
    <property type="entry name" value="PRK00476.1"/>
    <property type="match status" value="1"/>
</dbReference>
<keyword evidence="4" id="KW-0067">ATP-binding</keyword>
<dbReference type="InterPro" id="IPR012340">
    <property type="entry name" value="NA-bd_OB-fold"/>
</dbReference>
<evidence type="ECO:0000256" key="1">
    <source>
        <dbReference type="ARBA" id="ARBA00006303"/>
    </source>
</evidence>
<evidence type="ECO:0000313" key="9">
    <source>
        <dbReference type="Proteomes" id="UP000236544"/>
    </source>
</evidence>
<dbReference type="PROSITE" id="PS50862">
    <property type="entry name" value="AA_TRNA_LIGASE_II"/>
    <property type="match status" value="1"/>
</dbReference>
<dbReference type="InterPro" id="IPR004115">
    <property type="entry name" value="GAD-like_sf"/>
</dbReference>
<dbReference type="AlphaFoldDB" id="A0A0P1L320"/>
<dbReference type="OrthoDB" id="439710at2759"/>
<evidence type="ECO:0000259" key="7">
    <source>
        <dbReference type="PROSITE" id="PS50862"/>
    </source>
</evidence>
<comment type="similarity">
    <text evidence="1">Belongs to the class-II aminoacyl-tRNA synthetase family. Type 1 subfamily.</text>
</comment>
<dbReference type="EMBL" id="LN890553">
    <property type="protein sequence ID" value="CUS23939.1"/>
    <property type="molecule type" value="Genomic_DNA"/>
</dbReference>
<sequence>MLRSQLAFARQWKRNLSGLFDPKIIKERFDFNGEALPIKALLNRDNSDAVVINGWIDKKPRSVGKELTFSTLRDTEGDLIQLVDHKSLLKSANVEDVVQVEGHLTLKKSKRDSDPVQYELRVMKVNTLNKSTKKPSQLLDFKSQGSYPPEFRYLQLRLPKYQKFLHKRHQIAQEIREHLNCQGFVEVETPILFKSTPEGAREFLVPARNKQDGKPTFYALPQSPQQYKQLLMASGIQKYYQFARCFRDEDLRSDRQPEFTQIDLEMAFASGEKIMNVVEDTMTSTWNKFSSSGALQTIGIHGNLVTANESQSVNRMSYRTAMSCYGIDKPDLRFPDLKVIDMSEFKARGKENISFPVFEVLVLRNAFHTIEEYRKNWSFLSNEHNYRYRAPIVVPIETEELERSWFEKFLPVADFENPTLMTRFLNLKKGDIVCGSTRQPTNAIFENPTPLGRLRQLAIQSSCGMELYNKSEGAVATWVVDFPLFSPVEREVVEKETKQRYPTYEPHMVTSTHHPFTMVQLKDFAKLPKTPLSCAGQHYDFVLNGVELGGGSTRIHDPELQKYVLKDILKIKEPEKLFGHLLTAFENGTPPHAGLAIGFDRMVAMMCGSDNIRDVIAFPKSISGADLVVGSPSSIIEN</sequence>
<dbReference type="SUPFAM" id="SSF55681">
    <property type="entry name" value="Class II aaRS and biotin synthetases"/>
    <property type="match status" value="1"/>
</dbReference>
<dbReference type="Gene3D" id="2.40.50.140">
    <property type="entry name" value="Nucleic acid-binding proteins"/>
    <property type="match status" value="1"/>
</dbReference>
<gene>
    <name evidence="8" type="ORF">LAQU0_S12e03422g</name>
</gene>
<dbReference type="GO" id="GO:0005739">
    <property type="term" value="C:mitochondrion"/>
    <property type="evidence" value="ECO:0007669"/>
    <property type="project" value="TreeGrafter"/>
</dbReference>
<dbReference type="NCBIfam" id="TIGR00459">
    <property type="entry name" value="aspS_bact"/>
    <property type="match status" value="1"/>
</dbReference>
<dbReference type="InterPro" id="IPR006195">
    <property type="entry name" value="aa-tRNA-synth_II"/>
</dbReference>
<dbReference type="PANTHER" id="PTHR22594">
    <property type="entry name" value="ASPARTYL/LYSYL-TRNA SYNTHETASE"/>
    <property type="match status" value="1"/>
</dbReference>
<accession>A0A0P1L320</accession>
<dbReference type="Gene3D" id="3.30.1360.30">
    <property type="entry name" value="GAD-like domain"/>
    <property type="match status" value="1"/>
</dbReference>
<keyword evidence="3" id="KW-0547">Nucleotide-binding</keyword>
<name>A0A0P1L320_9SACH</name>
<reference evidence="9" key="1">
    <citation type="submission" date="2015-10" db="EMBL/GenBank/DDBJ databases">
        <authorList>
            <person name="Devillers H."/>
        </authorList>
    </citation>
    <scope>NUCLEOTIDE SEQUENCE [LARGE SCALE GENOMIC DNA]</scope>
</reference>
<evidence type="ECO:0000256" key="2">
    <source>
        <dbReference type="ARBA" id="ARBA00022598"/>
    </source>
</evidence>
<dbReference type="Gene3D" id="3.30.930.10">
    <property type="entry name" value="Bira Bifunctional Protein, Domain 2"/>
    <property type="match status" value="1"/>
</dbReference>
<dbReference type="InterPro" id="IPR045864">
    <property type="entry name" value="aa-tRNA-synth_II/BPL/LPL"/>
</dbReference>
<keyword evidence="9" id="KW-1185">Reference proteome</keyword>
<dbReference type="GO" id="GO:0004815">
    <property type="term" value="F:aspartate-tRNA ligase activity"/>
    <property type="evidence" value="ECO:0007669"/>
    <property type="project" value="TreeGrafter"/>
</dbReference>
<dbReference type="PANTHER" id="PTHR22594:SF5">
    <property type="entry name" value="ASPARTATE--TRNA LIGASE, MITOCHONDRIAL"/>
    <property type="match status" value="1"/>
</dbReference>
<keyword evidence="2" id="KW-0436">Ligase</keyword>
<dbReference type="Pfam" id="PF00152">
    <property type="entry name" value="tRNA-synt_2"/>
    <property type="match status" value="1"/>
</dbReference>
<dbReference type="GO" id="GO:0006422">
    <property type="term" value="P:aspartyl-tRNA aminoacylation"/>
    <property type="evidence" value="ECO:0007669"/>
    <property type="project" value="TreeGrafter"/>
</dbReference>
<evidence type="ECO:0000256" key="3">
    <source>
        <dbReference type="ARBA" id="ARBA00022741"/>
    </source>
</evidence>
<evidence type="ECO:0000256" key="6">
    <source>
        <dbReference type="ARBA" id="ARBA00023146"/>
    </source>
</evidence>
<dbReference type="InterPro" id="IPR004524">
    <property type="entry name" value="Asp-tRNA-ligase_1"/>
</dbReference>
<dbReference type="InterPro" id="IPR002312">
    <property type="entry name" value="Asp/Asn-tRNA-synth_IIb"/>
</dbReference>
<proteinExistence type="inferred from homology"/>
<dbReference type="PRINTS" id="PR01042">
    <property type="entry name" value="TRNASYNTHASP"/>
</dbReference>
<feature type="domain" description="Aminoacyl-transfer RNA synthetases class-II family profile" evidence="7">
    <location>
        <begin position="171"/>
        <end position="619"/>
    </location>
</feature>
<dbReference type="InterPro" id="IPR004364">
    <property type="entry name" value="Aa-tRNA-synt_II"/>
</dbReference>
<dbReference type="HAMAP" id="MF_00044">
    <property type="entry name" value="Asp_tRNA_synth_type1"/>
    <property type="match status" value="1"/>
</dbReference>
<evidence type="ECO:0000256" key="5">
    <source>
        <dbReference type="ARBA" id="ARBA00022917"/>
    </source>
</evidence>
<protein>
    <submittedName>
        <fullName evidence="8">LAQU0S12e03422g1_1</fullName>
    </submittedName>
</protein>
<dbReference type="Proteomes" id="UP000236544">
    <property type="component" value="Unassembled WGS sequence"/>
</dbReference>
<keyword evidence="5" id="KW-0648">Protein biosynthesis</keyword>
<evidence type="ECO:0000256" key="4">
    <source>
        <dbReference type="ARBA" id="ARBA00022840"/>
    </source>
</evidence>
<dbReference type="GO" id="GO:0005524">
    <property type="term" value="F:ATP binding"/>
    <property type="evidence" value="ECO:0007669"/>
    <property type="project" value="UniProtKB-KW"/>
</dbReference>
<organism evidence="8 9">
    <name type="scientific">Lachancea quebecensis</name>
    <dbReference type="NCBI Taxonomy" id="1654605"/>
    <lineage>
        <taxon>Eukaryota</taxon>
        <taxon>Fungi</taxon>
        <taxon>Dikarya</taxon>
        <taxon>Ascomycota</taxon>
        <taxon>Saccharomycotina</taxon>
        <taxon>Saccharomycetes</taxon>
        <taxon>Saccharomycetales</taxon>
        <taxon>Saccharomycetaceae</taxon>
        <taxon>Lachancea</taxon>
    </lineage>
</organism>